<keyword evidence="3" id="KW-1185">Reference proteome</keyword>
<evidence type="ECO:0000313" key="3">
    <source>
        <dbReference type="Proteomes" id="UP001303046"/>
    </source>
</evidence>
<feature type="compositionally biased region" description="Polar residues" evidence="1">
    <location>
        <begin position="123"/>
        <end position="138"/>
    </location>
</feature>
<gene>
    <name evidence="2" type="primary">Necator_chrIV.g14662</name>
    <name evidence="2" type="ORF">RB195_001367</name>
</gene>
<name>A0ABR1DFL3_NECAM</name>
<protein>
    <submittedName>
        <fullName evidence="2">Uncharacterized protein</fullName>
    </submittedName>
</protein>
<comment type="caution">
    <text evidence="2">The sequence shown here is derived from an EMBL/GenBank/DDBJ whole genome shotgun (WGS) entry which is preliminary data.</text>
</comment>
<evidence type="ECO:0000313" key="2">
    <source>
        <dbReference type="EMBL" id="KAK6748710.1"/>
    </source>
</evidence>
<dbReference type="EMBL" id="JAVFWL010000004">
    <property type="protein sequence ID" value="KAK6748710.1"/>
    <property type="molecule type" value="Genomic_DNA"/>
</dbReference>
<accession>A0ABR1DFL3</accession>
<evidence type="ECO:0000256" key="1">
    <source>
        <dbReference type="SAM" id="MobiDB-lite"/>
    </source>
</evidence>
<sequence>MGLQCLWKILGVDTRLARNIAVLLKVNCDGLNVVGTESFGRRKRESMKDLTTLLKRSKPNFTTNQPKQPRIPMIKRIVTGTITITEVEKKQKRPKPGSSSFVSSCEYRGSSLDMTKPLPPTPNQRATLQQYELSISPR</sequence>
<organism evidence="2 3">
    <name type="scientific">Necator americanus</name>
    <name type="common">Human hookworm</name>
    <dbReference type="NCBI Taxonomy" id="51031"/>
    <lineage>
        <taxon>Eukaryota</taxon>
        <taxon>Metazoa</taxon>
        <taxon>Ecdysozoa</taxon>
        <taxon>Nematoda</taxon>
        <taxon>Chromadorea</taxon>
        <taxon>Rhabditida</taxon>
        <taxon>Rhabditina</taxon>
        <taxon>Rhabditomorpha</taxon>
        <taxon>Strongyloidea</taxon>
        <taxon>Ancylostomatidae</taxon>
        <taxon>Bunostominae</taxon>
        <taxon>Necator</taxon>
    </lineage>
</organism>
<proteinExistence type="predicted"/>
<feature type="region of interest" description="Disordered" evidence="1">
    <location>
        <begin position="86"/>
        <end position="138"/>
    </location>
</feature>
<dbReference type="Proteomes" id="UP001303046">
    <property type="component" value="Unassembled WGS sequence"/>
</dbReference>
<reference evidence="2 3" key="1">
    <citation type="submission" date="2023-08" db="EMBL/GenBank/DDBJ databases">
        <title>A Necator americanus chromosomal reference genome.</title>
        <authorList>
            <person name="Ilik V."/>
            <person name="Petrzelkova K.J."/>
            <person name="Pardy F."/>
            <person name="Fuh T."/>
            <person name="Niatou-Singa F.S."/>
            <person name="Gouil Q."/>
            <person name="Baker L."/>
            <person name="Ritchie M.E."/>
            <person name="Jex A.R."/>
            <person name="Gazzola D."/>
            <person name="Li H."/>
            <person name="Toshio Fujiwara R."/>
            <person name="Zhan B."/>
            <person name="Aroian R.V."/>
            <person name="Pafco B."/>
            <person name="Schwarz E.M."/>
        </authorList>
    </citation>
    <scope>NUCLEOTIDE SEQUENCE [LARGE SCALE GENOMIC DNA]</scope>
    <source>
        <strain evidence="2 3">Aroian</strain>
        <tissue evidence="2">Whole animal</tissue>
    </source>
</reference>